<protein>
    <submittedName>
        <fullName evidence="2">Uncharacterized protein</fullName>
    </submittedName>
</protein>
<comment type="caution">
    <text evidence="2">The sequence shown here is derived from an EMBL/GenBank/DDBJ whole genome shotgun (WGS) entry which is preliminary data.</text>
</comment>
<accession>A0A7J6WZS0</accession>
<reference evidence="2 3" key="1">
    <citation type="submission" date="2020-06" db="EMBL/GenBank/DDBJ databases">
        <title>Transcriptomic and genomic resources for Thalictrum thalictroides and T. hernandezii: Facilitating candidate gene discovery in an emerging model plant lineage.</title>
        <authorList>
            <person name="Arias T."/>
            <person name="Riano-Pachon D.M."/>
            <person name="Di Stilio V.S."/>
        </authorList>
    </citation>
    <scope>NUCLEOTIDE SEQUENCE [LARGE SCALE GENOMIC DNA]</scope>
    <source>
        <strain evidence="3">cv. WT478/WT964</strain>
        <tissue evidence="2">Leaves</tissue>
    </source>
</reference>
<sequence length="350" mass="37532">MTLETELCNQVCEATEVVLETNNLLMNSCEKKDVEEEKVIQFDDLCSVKIDTEKQEEKQGFYIGSIFFSKEEYLPTTTPATDVVNGSNDIAQPLTSPSGEEENISNNSLTQVDTISVAGEEAEIVFNNESTETETGSSETEIIEPVVVETRVPDHGGGNAQPSAIGRQDGVANPSNEVTDQHKTVSTWAKKISSWADEVESESSHVDRSGSVSNNTLTLVDTISVAGEEAEIVFNNESTETETGSSETEIIEPVVVETRVPDHGGGNAQPSAIGRQDGVANPSNEATDQHKTVSTWAKKPSSWADEVESESSHVDRSGSVSNNTLTVVDEAINTSSKSDTISVAGEEAEI</sequence>
<keyword evidence="3" id="KW-1185">Reference proteome</keyword>
<proteinExistence type="predicted"/>
<evidence type="ECO:0000313" key="3">
    <source>
        <dbReference type="Proteomes" id="UP000554482"/>
    </source>
</evidence>
<evidence type="ECO:0000313" key="2">
    <source>
        <dbReference type="EMBL" id="KAF5202961.1"/>
    </source>
</evidence>
<name>A0A7J6WZS0_THATH</name>
<gene>
    <name evidence="2" type="ORF">FRX31_007452</name>
</gene>
<feature type="region of interest" description="Disordered" evidence="1">
    <location>
        <begin position="264"/>
        <end position="321"/>
    </location>
</feature>
<organism evidence="2 3">
    <name type="scientific">Thalictrum thalictroides</name>
    <name type="common">Rue-anemone</name>
    <name type="synonym">Anemone thalictroides</name>
    <dbReference type="NCBI Taxonomy" id="46969"/>
    <lineage>
        <taxon>Eukaryota</taxon>
        <taxon>Viridiplantae</taxon>
        <taxon>Streptophyta</taxon>
        <taxon>Embryophyta</taxon>
        <taxon>Tracheophyta</taxon>
        <taxon>Spermatophyta</taxon>
        <taxon>Magnoliopsida</taxon>
        <taxon>Ranunculales</taxon>
        <taxon>Ranunculaceae</taxon>
        <taxon>Thalictroideae</taxon>
        <taxon>Thalictrum</taxon>
    </lineage>
</organism>
<dbReference type="EMBL" id="JABWDY010007406">
    <property type="protein sequence ID" value="KAF5202961.1"/>
    <property type="molecule type" value="Genomic_DNA"/>
</dbReference>
<feature type="non-terminal residue" evidence="2">
    <location>
        <position position="350"/>
    </location>
</feature>
<feature type="region of interest" description="Disordered" evidence="1">
    <location>
        <begin position="157"/>
        <end position="184"/>
    </location>
</feature>
<dbReference type="AlphaFoldDB" id="A0A7J6WZS0"/>
<evidence type="ECO:0000256" key="1">
    <source>
        <dbReference type="SAM" id="MobiDB-lite"/>
    </source>
</evidence>
<dbReference type="Proteomes" id="UP000554482">
    <property type="component" value="Unassembled WGS sequence"/>
</dbReference>